<keyword evidence="3" id="KW-0560">Oxidoreductase</keyword>
<dbReference type="PRINTS" id="PR00081">
    <property type="entry name" value="GDHRDH"/>
</dbReference>
<gene>
    <name evidence="4" type="ORF">BCV70DRAFT_201821</name>
</gene>
<reference evidence="4 5" key="1">
    <citation type="journal article" date="2018" name="Mol. Biol. Evol.">
        <title>Broad Genomic Sampling Reveals a Smut Pathogenic Ancestry of the Fungal Clade Ustilaginomycotina.</title>
        <authorList>
            <person name="Kijpornyongpan T."/>
            <person name="Mondo S.J."/>
            <person name="Barry K."/>
            <person name="Sandor L."/>
            <person name="Lee J."/>
            <person name="Lipzen A."/>
            <person name="Pangilinan J."/>
            <person name="LaButti K."/>
            <person name="Hainaut M."/>
            <person name="Henrissat B."/>
            <person name="Grigoriev I.V."/>
            <person name="Spatafora J.W."/>
            <person name="Aime M.C."/>
        </authorList>
    </citation>
    <scope>NUCLEOTIDE SEQUENCE [LARGE SCALE GENOMIC DNA]</scope>
    <source>
        <strain evidence="4 5">MCA 3645</strain>
    </source>
</reference>
<comment type="similarity">
    <text evidence="1">Belongs to the short-chain dehydrogenases/reductases (SDR) family.</text>
</comment>
<evidence type="ECO:0000256" key="3">
    <source>
        <dbReference type="ARBA" id="ARBA00023002"/>
    </source>
</evidence>
<keyword evidence="5" id="KW-1185">Reference proteome</keyword>
<dbReference type="InterPro" id="IPR051122">
    <property type="entry name" value="SDR_DHRS6-like"/>
</dbReference>
<dbReference type="InterPro" id="IPR057571">
    <property type="entry name" value="SDR_PhqE-like"/>
</dbReference>
<dbReference type="STRING" id="1882483.A0A317XL31"/>
<evidence type="ECO:0000313" key="4">
    <source>
        <dbReference type="EMBL" id="PWY98512.1"/>
    </source>
</evidence>
<dbReference type="Pfam" id="PF23441">
    <property type="entry name" value="SDR"/>
    <property type="match status" value="1"/>
</dbReference>
<dbReference type="PANTHER" id="PTHR43477">
    <property type="entry name" value="DIHYDROANTICAPSIN 7-DEHYDROGENASE"/>
    <property type="match status" value="1"/>
</dbReference>
<name>A0A317XL31_9BASI</name>
<dbReference type="AlphaFoldDB" id="A0A317XL31"/>
<dbReference type="Proteomes" id="UP000246740">
    <property type="component" value="Unassembled WGS sequence"/>
</dbReference>
<dbReference type="InParanoid" id="A0A317XL31"/>
<dbReference type="SUPFAM" id="SSF51735">
    <property type="entry name" value="NAD(P)-binding Rossmann-fold domains"/>
    <property type="match status" value="1"/>
</dbReference>
<dbReference type="InterPro" id="IPR002347">
    <property type="entry name" value="SDR_fam"/>
</dbReference>
<keyword evidence="2" id="KW-0521">NADP</keyword>
<dbReference type="InterPro" id="IPR036291">
    <property type="entry name" value="NAD(P)-bd_dom_sf"/>
</dbReference>
<evidence type="ECO:0000256" key="1">
    <source>
        <dbReference type="ARBA" id="ARBA00006484"/>
    </source>
</evidence>
<organism evidence="4 5">
    <name type="scientific">Testicularia cyperi</name>
    <dbReference type="NCBI Taxonomy" id="1882483"/>
    <lineage>
        <taxon>Eukaryota</taxon>
        <taxon>Fungi</taxon>
        <taxon>Dikarya</taxon>
        <taxon>Basidiomycota</taxon>
        <taxon>Ustilaginomycotina</taxon>
        <taxon>Ustilaginomycetes</taxon>
        <taxon>Ustilaginales</taxon>
        <taxon>Anthracoideaceae</taxon>
        <taxon>Testicularia</taxon>
    </lineage>
</organism>
<dbReference type="GO" id="GO:0016491">
    <property type="term" value="F:oxidoreductase activity"/>
    <property type="evidence" value="ECO:0007669"/>
    <property type="project" value="UniProtKB-KW"/>
</dbReference>
<sequence>MSAQPKVVNQLKDKKVVVLGGSSGLGFGAASGIIEEGGSVVIASSSEERVSKAVERLSDPAQQYNADKSRISGHVLNLKGSDVESRLKDFFSQVGQFDHLIYTSGDSLAVKGLEEHTYESIVEAANVRLISALLAVKVAVYGGYLREGGSIVLTTGSVVEGPLEKWSVVAGFASSIYGLARSLAFDLSPRNIRVNAISPGPVDTELFDSFGPEAKAATFKHLEGLALTHRVGRITDLAQAYLYVLKDTNITGQTIGSNGGTLFGPGPASQ</sequence>
<dbReference type="OrthoDB" id="294295at2759"/>
<dbReference type="PANTHER" id="PTHR43477:SF1">
    <property type="entry name" value="DIHYDROANTICAPSIN 7-DEHYDROGENASE"/>
    <property type="match status" value="1"/>
</dbReference>
<evidence type="ECO:0000256" key="2">
    <source>
        <dbReference type="ARBA" id="ARBA00022857"/>
    </source>
</evidence>
<proteinExistence type="inferred from homology"/>
<evidence type="ECO:0000313" key="5">
    <source>
        <dbReference type="Proteomes" id="UP000246740"/>
    </source>
</evidence>
<accession>A0A317XL31</accession>
<dbReference type="CDD" id="cd05233">
    <property type="entry name" value="SDR_c"/>
    <property type="match status" value="1"/>
</dbReference>
<dbReference type="EMBL" id="KZ819198">
    <property type="protein sequence ID" value="PWY98512.1"/>
    <property type="molecule type" value="Genomic_DNA"/>
</dbReference>
<protein>
    <submittedName>
        <fullName evidence="4">NAD(P)-binding protein</fullName>
    </submittedName>
</protein>
<dbReference type="Gene3D" id="3.40.50.720">
    <property type="entry name" value="NAD(P)-binding Rossmann-like Domain"/>
    <property type="match status" value="1"/>
</dbReference>